<keyword evidence="1" id="KW-0812">Transmembrane</keyword>
<keyword evidence="2" id="KW-1185">Reference proteome</keyword>
<proteinExistence type="predicted"/>
<organism evidence="2 3">
    <name type="scientific">Ascaris lumbricoides</name>
    <name type="common">Giant roundworm</name>
    <dbReference type="NCBI Taxonomy" id="6252"/>
    <lineage>
        <taxon>Eukaryota</taxon>
        <taxon>Metazoa</taxon>
        <taxon>Ecdysozoa</taxon>
        <taxon>Nematoda</taxon>
        <taxon>Chromadorea</taxon>
        <taxon>Rhabditida</taxon>
        <taxon>Spirurina</taxon>
        <taxon>Ascaridomorpha</taxon>
        <taxon>Ascaridoidea</taxon>
        <taxon>Ascarididae</taxon>
        <taxon>Ascaris</taxon>
    </lineage>
</organism>
<dbReference type="Proteomes" id="UP000036681">
    <property type="component" value="Unplaced"/>
</dbReference>
<dbReference type="WBParaSite" id="ALUE_0000241501-mRNA-1">
    <property type="protein sequence ID" value="ALUE_0000241501-mRNA-1"/>
    <property type="gene ID" value="ALUE_0000241501"/>
</dbReference>
<protein>
    <submittedName>
        <fullName evidence="3">Acetyltransferase</fullName>
    </submittedName>
</protein>
<feature type="transmembrane region" description="Helical" evidence="1">
    <location>
        <begin position="40"/>
        <end position="60"/>
    </location>
</feature>
<reference evidence="3" key="1">
    <citation type="submission" date="2017-02" db="UniProtKB">
        <authorList>
            <consortium name="WormBaseParasite"/>
        </authorList>
    </citation>
    <scope>IDENTIFICATION</scope>
</reference>
<dbReference type="AlphaFoldDB" id="A0A0M3HLM0"/>
<keyword evidence="1" id="KW-1133">Transmembrane helix</keyword>
<evidence type="ECO:0000256" key="1">
    <source>
        <dbReference type="SAM" id="Phobius"/>
    </source>
</evidence>
<evidence type="ECO:0000313" key="2">
    <source>
        <dbReference type="Proteomes" id="UP000036681"/>
    </source>
</evidence>
<keyword evidence="1" id="KW-0472">Membrane</keyword>
<name>A0A0M3HLM0_ASCLU</name>
<sequence>MHIIRAAYDHDREKLLKYSREIGFLTGYESKVYFIYSRCFLLLLRSYNGLFVSVLLQWGYMLDFFLC</sequence>
<accession>A0A0M3HLM0</accession>
<evidence type="ECO:0000313" key="3">
    <source>
        <dbReference type="WBParaSite" id="ALUE_0000241501-mRNA-1"/>
    </source>
</evidence>